<reference evidence="2 3" key="1">
    <citation type="submission" date="2015-01" db="EMBL/GenBank/DDBJ databases">
        <title>Evolution of Trichinella species and genotypes.</title>
        <authorList>
            <person name="Korhonen P.K."/>
            <person name="Edoardo P."/>
            <person name="Giuseppe L.R."/>
            <person name="Gasser R.B."/>
        </authorList>
    </citation>
    <scope>NUCLEOTIDE SEQUENCE [LARGE SCALE GENOMIC DNA]</scope>
    <source>
        <strain evidence="2">ISS2496</strain>
    </source>
</reference>
<keyword evidence="3" id="KW-1185">Reference proteome</keyword>
<evidence type="ECO:0000313" key="2">
    <source>
        <dbReference type="EMBL" id="KRY11567.1"/>
    </source>
</evidence>
<dbReference type="EMBL" id="JYDQ01000190">
    <property type="protein sequence ID" value="KRY11567.1"/>
    <property type="molecule type" value="Genomic_DNA"/>
</dbReference>
<name>A0A0V0ZGJ6_9BILA</name>
<dbReference type="EMBL" id="JYDQ01000506">
    <property type="protein sequence ID" value="KRY07278.1"/>
    <property type="molecule type" value="Genomic_DNA"/>
</dbReference>
<comment type="caution">
    <text evidence="2">The sequence shown here is derived from an EMBL/GenBank/DDBJ whole genome shotgun (WGS) entry which is preliminary data.</text>
</comment>
<gene>
    <name evidence="2" type="ORF">T12_12811</name>
    <name evidence="1" type="ORF">T12_4401</name>
</gene>
<evidence type="ECO:0000313" key="3">
    <source>
        <dbReference type="Proteomes" id="UP000054783"/>
    </source>
</evidence>
<proteinExistence type="predicted"/>
<accession>A0A0V0ZGJ6</accession>
<protein>
    <submittedName>
        <fullName evidence="2">Uncharacterized protein</fullName>
    </submittedName>
</protein>
<evidence type="ECO:0000313" key="1">
    <source>
        <dbReference type="EMBL" id="KRY07278.1"/>
    </source>
</evidence>
<dbReference type="Proteomes" id="UP000054783">
    <property type="component" value="Unassembled WGS sequence"/>
</dbReference>
<dbReference type="AlphaFoldDB" id="A0A0V0ZGJ6"/>
<sequence>MGNCSHPGRPVRTHVRAHVYSSIPFVRIARVLLFLNLRRTVAPVCGASVGRTTLWFSPARRVENRISNPLLVSAPCRILSGRVSPSGMEDVGPLREEHRIEMDIPVHQLVSGHFPCSSSPLERKNVGGTPWSCS</sequence>
<organism evidence="2 3">
    <name type="scientific">Trichinella patagoniensis</name>
    <dbReference type="NCBI Taxonomy" id="990121"/>
    <lineage>
        <taxon>Eukaryota</taxon>
        <taxon>Metazoa</taxon>
        <taxon>Ecdysozoa</taxon>
        <taxon>Nematoda</taxon>
        <taxon>Enoplea</taxon>
        <taxon>Dorylaimia</taxon>
        <taxon>Trichinellida</taxon>
        <taxon>Trichinellidae</taxon>
        <taxon>Trichinella</taxon>
    </lineage>
</organism>